<keyword evidence="3" id="KW-1185">Reference proteome</keyword>
<keyword evidence="1" id="KW-0472">Membrane</keyword>
<dbReference type="AlphaFoldDB" id="A0A1V9YK06"/>
<dbReference type="OrthoDB" id="72032at2759"/>
<dbReference type="Proteomes" id="UP000243579">
    <property type="component" value="Unassembled WGS sequence"/>
</dbReference>
<keyword evidence="1" id="KW-1133">Transmembrane helix</keyword>
<dbReference type="Gene3D" id="3.20.20.80">
    <property type="entry name" value="Glycosidases"/>
    <property type="match status" value="1"/>
</dbReference>
<evidence type="ECO:0000256" key="1">
    <source>
        <dbReference type="SAM" id="Phobius"/>
    </source>
</evidence>
<gene>
    <name evidence="2" type="ORF">ACHHYP_10992</name>
</gene>
<comment type="caution">
    <text evidence="2">The sequence shown here is derived from an EMBL/GenBank/DDBJ whole genome shotgun (WGS) entry which is preliminary data.</text>
</comment>
<evidence type="ECO:0000313" key="3">
    <source>
        <dbReference type="Proteomes" id="UP000243579"/>
    </source>
</evidence>
<dbReference type="SUPFAM" id="SSF51445">
    <property type="entry name" value="(Trans)glycosidases"/>
    <property type="match status" value="1"/>
</dbReference>
<dbReference type="InterPro" id="IPR017853">
    <property type="entry name" value="GH"/>
</dbReference>
<protein>
    <submittedName>
        <fullName evidence="2">Carbohydrate-binding protein</fullName>
    </submittedName>
</protein>
<feature type="transmembrane region" description="Helical" evidence="1">
    <location>
        <begin position="12"/>
        <end position="31"/>
    </location>
</feature>
<dbReference type="STRING" id="1202772.A0A1V9YK06"/>
<sequence length="417" mass="43408">MKRVRVLERIVGVFVFIGVVCGILAICGVFKTTPTPTFDDEAPSSSSNDSAHVRPANCSDVPPTSRVVGYWSSEMAGCESIPAGVTHVVLFSATVSADGSVSSSLQSSDAVTNACLANLHRRCVHVLAGLHSANSTELINSAPSTLVAGVSDLLDKFDFDGIAVHDESDQSTNYTTSAALTYMTALSELLRPANLSLAYDALLYEADPDKCAETKCFPAGVEALVDWVGVFGFNAARDDAEAAVVYPAAIAPGGIFSKWMAALQDPAKLSIVVSSAGGASWGPDLSTAVVADFVTFAKSAGGVGVWTASNDMYTDYPVVSTVLNTLEGAVRVRTAPPTAVPAPPKATKPLSVFCRSGVSYSVKAGDSAWSIVTSICKKSSNTKCSRSGIWLYRTSSLELCPSDLGTGDKVTVCCGVN</sequence>
<organism evidence="2 3">
    <name type="scientific">Achlya hypogyna</name>
    <name type="common">Oomycete</name>
    <name type="synonym">Protoachlya hypogyna</name>
    <dbReference type="NCBI Taxonomy" id="1202772"/>
    <lineage>
        <taxon>Eukaryota</taxon>
        <taxon>Sar</taxon>
        <taxon>Stramenopiles</taxon>
        <taxon>Oomycota</taxon>
        <taxon>Saprolegniomycetes</taxon>
        <taxon>Saprolegniales</taxon>
        <taxon>Achlyaceae</taxon>
        <taxon>Achlya</taxon>
    </lineage>
</organism>
<dbReference type="EMBL" id="JNBR01001530">
    <property type="protein sequence ID" value="OQR86083.1"/>
    <property type="molecule type" value="Genomic_DNA"/>
</dbReference>
<proteinExistence type="predicted"/>
<evidence type="ECO:0000313" key="2">
    <source>
        <dbReference type="EMBL" id="OQR86083.1"/>
    </source>
</evidence>
<keyword evidence="1" id="KW-0812">Transmembrane</keyword>
<reference evidence="2 3" key="1">
    <citation type="journal article" date="2014" name="Genome Biol. Evol.">
        <title>The secreted proteins of Achlya hypogyna and Thraustotheca clavata identify the ancestral oomycete secretome and reveal gene acquisitions by horizontal gene transfer.</title>
        <authorList>
            <person name="Misner I."/>
            <person name="Blouin N."/>
            <person name="Leonard G."/>
            <person name="Richards T.A."/>
            <person name="Lane C.E."/>
        </authorList>
    </citation>
    <scope>NUCLEOTIDE SEQUENCE [LARGE SCALE GENOMIC DNA]</scope>
    <source>
        <strain evidence="2 3">ATCC 48635</strain>
    </source>
</reference>
<accession>A0A1V9YK06</accession>
<name>A0A1V9YK06_ACHHY</name>